<feature type="transmembrane region" description="Helical" evidence="1">
    <location>
        <begin position="51"/>
        <end position="71"/>
    </location>
</feature>
<dbReference type="OrthoDB" id="7068270at2"/>
<keyword evidence="1" id="KW-0472">Membrane</keyword>
<evidence type="ECO:0000256" key="1">
    <source>
        <dbReference type="SAM" id="Phobius"/>
    </source>
</evidence>
<name>A0A4R5LRI6_9GAMM</name>
<evidence type="ECO:0000313" key="2">
    <source>
        <dbReference type="EMBL" id="TDG13440.1"/>
    </source>
</evidence>
<keyword evidence="1" id="KW-1133">Transmembrane helix</keyword>
<keyword evidence="1" id="KW-0812">Transmembrane</keyword>
<dbReference type="RefSeq" id="WP_133211415.1">
    <property type="nucleotide sequence ID" value="NZ_SMSE01000002.1"/>
</dbReference>
<comment type="caution">
    <text evidence="2">The sequence shown here is derived from an EMBL/GenBank/DDBJ whole genome shotgun (WGS) entry which is preliminary data.</text>
</comment>
<protein>
    <submittedName>
        <fullName evidence="2">Uncharacterized protein</fullName>
    </submittedName>
</protein>
<feature type="transmembrane region" description="Helical" evidence="1">
    <location>
        <begin position="91"/>
        <end position="114"/>
    </location>
</feature>
<reference evidence="2 3" key="1">
    <citation type="submission" date="2019-03" db="EMBL/GenBank/DDBJ databases">
        <title>Seongchinamella monodicae gen. nov., sp. nov., a novel member of the Gammaproteobacteria isolated from a tidal mudflat of beach.</title>
        <authorList>
            <person name="Yang H.G."/>
            <person name="Kang J.W."/>
            <person name="Lee S.D."/>
        </authorList>
    </citation>
    <scope>NUCLEOTIDE SEQUENCE [LARGE SCALE GENOMIC DNA]</scope>
    <source>
        <strain evidence="2 3">GH4-78</strain>
    </source>
</reference>
<dbReference type="Proteomes" id="UP000295554">
    <property type="component" value="Unassembled WGS sequence"/>
</dbReference>
<evidence type="ECO:0000313" key="3">
    <source>
        <dbReference type="Proteomes" id="UP000295554"/>
    </source>
</evidence>
<dbReference type="AlphaFoldDB" id="A0A4R5LRI6"/>
<gene>
    <name evidence="2" type="ORF">E2F43_07830</name>
</gene>
<keyword evidence="3" id="KW-1185">Reference proteome</keyword>
<proteinExistence type="predicted"/>
<sequence length="125" mass="14245">MTEAELVEAWGLFLGNSQTALGLYLSVLTGYLIIAYLVGDKLTRTQVMIVTVLYVCATTIISVWFFAWWSRALEFAMEAKRLNPDRQVDNSVGATWLITVMLFMAIVASLYFMWSIRHPNTDREP</sequence>
<feature type="transmembrane region" description="Helical" evidence="1">
    <location>
        <begin position="20"/>
        <end position="39"/>
    </location>
</feature>
<dbReference type="EMBL" id="SMSE01000002">
    <property type="protein sequence ID" value="TDG13440.1"/>
    <property type="molecule type" value="Genomic_DNA"/>
</dbReference>
<organism evidence="2 3">
    <name type="scientific">Seongchinamella unica</name>
    <dbReference type="NCBI Taxonomy" id="2547392"/>
    <lineage>
        <taxon>Bacteria</taxon>
        <taxon>Pseudomonadati</taxon>
        <taxon>Pseudomonadota</taxon>
        <taxon>Gammaproteobacteria</taxon>
        <taxon>Cellvibrionales</taxon>
        <taxon>Halieaceae</taxon>
        <taxon>Seongchinamella</taxon>
    </lineage>
</organism>
<accession>A0A4R5LRI6</accession>